<dbReference type="Proteomes" id="UP000198761">
    <property type="component" value="Unassembled WGS sequence"/>
</dbReference>
<dbReference type="AlphaFoldDB" id="A0A1H8GWF4"/>
<protein>
    <recommendedName>
        <fullName evidence="4">DUF5337 domain-containing protein</fullName>
    </recommendedName>
</protein>
<dbReference type="OrthoDB" id="7658896at2"/>
<gene>
    <name evidence="2" type="ORF">SAMN04488103_105185</name>
</gene>
<name>A0A1H8GWF4_9RHOB</name>
<dbReference type="RefSeq" id="WP_091301242.1">
    <property type="nucleotide sequence ID" value="NZ_FOCE01000005.1"/>
</dbReference>
<dbReference type="STRING" id="933059.SAMN04488103_105185"/>
<feature type="transmembrane region" description="Helical" evidence="1">
    <location>
        <begin position="18"/>
        <end position="39"/>
    </location>
</feature>
<keyword evidence="1" id="KW-1133">Transmembrane helix</keyword>
<evidence type="ECO:0008006" key="4">
    <source>
        <dbReference type="Google" id="ProtNLM"/>
    </source>
</evidence>
<organism evidence="2 3">
    <name type="scientific">Gemmobacter aquatilis</name>
    <dbReference type="NCBI Taxonomy" id="933059"/>
    <lineage>
        <taxon>Bacteria</taxon>
        <taxon>Pseudomonadati</taxon>
        <taxon>Pseudomonadota</taxon>
        <taxon>Alphaproteobacteria</taxon>
        <taxon>Rhodobacterales</taxon>
        <taxon>Paracoccaceae</taxon>
        <taxon>Gemmobacter</taxon>
    </lineage>
</organism>
<evidence type="ECO:0000313" key="3">
    <source>
        <dbReference type="Proteomes" id="UP000198761"/>
    </source>
</evidence>
<feature type="transmembrane region" description="Helical" evidence="1">
    <location>
        <begin position="45"/>
        <end position="68"/>
    </location>
</feature>
<keyword evidence="1" id="KW-0472">Membrane</keyword>
<evidence type="ECO:0000313" key="2">
    <source>
        <dbReference type="EMBL" id="SEN48296.1"/>
    </source>
</evidence>
<reference evidence="2 3" key="1">
    <citation type="submission" date="2016-10" db="EMBL/GenBank/DDBJ databases">
        <authorList>
            <person name="de Groot N.N."/>
        </authorList>
    </citation>
    <scope>NUCLEOTIDE SEQUENCE [LARGE SCALE GENOMIC DNA]</scope>
    <source>
        <strain evidence="2 3">DSM 3857</strain>
    </source>
</reference>
<dbReference type="InterPro" id="IPR020308">
    <property type="entry name" value="Uncharacterised_Ynq1"/>
</dbReference>
<accession>A0A1H8GWF4</accession>
<dbReference type="Pfam" id="PF17272">
    <property type="entry name" value="DUF5337"/>
    <property type="match status" value="1"/>
</dbReference>
<dbReference type="EMBL" id="FOCE01000005">
    <property type="protein sequence ID" value="SEN48296.1"/>
    <property type="molecule type" value="Genomic_DNA"/>
</dbReference>
<sequence>MSSPTPEDKRQARDARTVALVIVGAMLLWLLAQGLGGMYGWDPRYAFLFDLAALAAFIWALVVTYQIWRRHKAAGRGN</sequence>
<keyword evidence="1" id="KW-0812">Transmembrane</keyword>
<keyword evidence="3" id="KW-1185">Reference proteome</keyword>
<proteinExistence type="predicted"/>
<evidence type="ECO:0000256" key="1">
    <source>
        <dbReference type="SAM" id="Phobius"/>
    </source>
</evidence>